<reference evidence="1 2" key="1">
    <citation type="submission" date="2016-10" db="EMBL/GenBank/DDBJ databases">
        <authorList>
            <person name="de Groot N.N."/>
        </authorList>
    </citation>
    <scope>NUCLEOTIDE SEQUENCE [LARGE SCALE GENOMIC DNA]</scope>
    <source>
        <strain evidence="1">MBHS1</strain>
    </source>
</reference>
<organism evidence="1 2">
    <name type="scientific">Candidatus Venteria ishoeyi</name>
    <dbReference type="NCBI Taxonomy" id="1899563"/>
    <lineage>
        <taxon>Bacteria</taxon>
        <taxon>Pseudomonadati</taxon>
        <taxon>Pseudomonadota</taxon>
        <taxon>Gammaproteobacteria</taxon>
        <taxon>Thiotrichales</taxon>
        <taxon>Thiotrichaceae</taxon>
        <taxon>Venteria</taxon>
    </lineage>
</organism>
<accession>A0A1H6F5M7</accession>
<protein>
    <recommendedName>
        <fullName evidence="3">MarR family protein</fullName>
    </recommendedName>
</protein>
<dbReference type="RefSeq" id="WP_103918733.1">
    <property type="nucleotide sequence ID" value="NZ_FMSV02000083.1"/>
</dbReference>
<evidence type="ECO:0008006" key="3">
    <source>
        <dbReference type="Google" id="ProtNLM"/>
    </source>
</evidence>
<dbReference type="InterPro" id="IPR036388">
    <property type="entry name" value="WH-like_DNA-bd_sf"/>
</dbReference>
<dbReference type="OrthoDB" id="9799663at2"/>
<dbReference type="EMBL" id="FMSV02000083">
    <property type="protein sequence ID" value="SEH04691.1"/>
    <property type="molecule type" value="Genomic_DNA"/>
</dbReference>
<dbReference type="SUPFAM" id="SSF46785">
    <property type="entry name" value="Winged helix' DNA-binding domain"/>
    <property type="match status" value="1"/>
</dbReference>
<evidence type="ECO:0000313" key="1">
    <source>
        <dbReference type="EMBL" id="SEH04691.1"/>
    </source>
</evidence>
<gene>
    <name evidence="1" type="ORF">MBHS_00540</name>
</gene>
<dbReference type="Proteomes" id="UP000236724">
    <property type="component" value="Unassembled WGS sequence"/>
</dbReference>
<dbReference type="InterPro" id="IPR036390">
    <property type="entry name" value="WH_DNA-bd_sf"/>
</dbReference>
<dbReference type="AlphaFoldDB" id="A0A1H6F5M7"/>
<evidence type="ECO:0000313" key="2">
    <source>
        <dbReference type="Proteomes" id="UP000236724"/>
    </source>
</evidence>
<dbReference type="Gene3D" id="1.10.10.10">
    <property type="entry name" value="Winged helix-like DNA-binding domain superfamily/Winged helix DNA-binding domain"/>
    <property type="match status" value="1"/>
</dbReference>
<sequence>MNFSASNLSESERALETLIWDVFQTFFRLQGIGRNLGMVSDEGLGAWNLMRSIAAAGGEAHVSQLAAERALPQESVKKMVEQLIEQGAVATAKNLNNPREAFLSLTPQGEKQLSILSGKIERLIKLLGQNLDTKALQQSSQTLQDIQQRLARLSTS</sequence>
<proteinExistence type="predicted"/>
<keyword evidence="2" id="KW-1185">Reference proteome</keyword>
<name>A0A1H6F5M7_9GAMM</name>